<reference evidence="2" key="1">
    <citation type="submission" date="2014-09" db="EMBL/GenBank/DDBJ databases">
        <authorList>
            <person name="Mudge J."/>
            <person name="Ramaraj T."/>
            <person name="Lindquist I.E."/>
            <person name="Bharti A.K."/>
            <person name="Sundararajan A."/>
            <person name="Cameron C.T."/>
            <person name="Woodward J.E."/>
            <person name="May G.D."/>
            <person name="Brubaker C."/>
            <person name="Broadhvest J."/>
            <person name="Wilkins T.A."/>
        </authorList>
    </citation>
    <scope>NUCLEOTIDE SEQUENCE</scope>
    <source>
        <strain evidence="2">cv. AKA8401</strain>
    </source>
</reference>
<keyword evidence="2" id="KW-1185">Reference proteome</keyword>
<proteinExistence type="predicted"/>
<sequence length="44" mass="4891">MGWQNSLVNSQFLSIRANTRVCVSAVCDTRSCYTVVCPLVLKLN</sequence>
<dbReference type="Proteomes" id="UP000032142">
    <property type="component" value="Unassembled WGS sequence"/>
</dbReference>
<gene>
    <name evidence="1" type="ORF">F383_11541</name>
</gene>
<dbReference type="EMBL" id="KN441809">
    <property type="protein sequence ID" value="KHG27620.1"/>
    <property type="molecule type" value="Genomic_DNA"/>
</dbReference>
<organism evidence="1 2">
    <name type="scientific">Gossypium arboreum</name>
    <name type="common">Tree cotton</name>
    <name type="synonym">Gossypium nanking</name>
    <dbReference type="NCBI Taxonomy" id="29729"/>
    <lineage>
        <taxon>Eukaryota</taxon>
        <taxon>Viridiplantae</taxon>
        <taxon>Streptophyta</taxon>
        <taxon>Embryophyta</taxon>
        <taxon>Tracheophyta</taxon>
        <taxon>Spermatophyta</taxon>
        <taxon>Magnoliopsida</taxon>
        <taxon>eudicotyledons</taxon>
        <taxon>Gunneridae</taxon>
        <taxon>Pentapetalae</taxon>
        <taxon>rosids</taxon>
        <taxon>malvids</taxon>
        <taxon>Malvales</taxon>
        <taxon>Malvaceae</taxon>
        <taxon>Malvoideae</taxon>
        <taxon>Gossypium</taxon>
    </lineage>
</organism>
<dbReference type="AlphaFoldDB" id="A0A0B0PRI2"/>
<evidence type="ECO:0000313" key="2">
    <source>
        <dbReference type="Proteomes" id="UP000032142"/>
    </source>
</evidence>
<accession>A0A0B0PRI2</accession>
<evidence type="ECO:0000313" key="1">
    <source>
        <dbReference type="EMBL" id="KHG27620.1"/>
    </source>
</evidence>
<protein>
    <submittedName>
        <fullName evidence="1">Uncharacterized protein</fullName>
    </submittedName>
</protein>
<name>A0A0B0PRI2_GOSAR</name>